<dbReference type="Proteomes" id="UP000435036">
    <property type="component" value="Unassembled WGS sequence"/>
</dbReference>
<dbReference type="SUPFAM" id="SSF47598">
    <property type="entry name" value="Ribbon-helix-helix"/>
    <property type="match status" value="1"/>
</dbReference>
<dbReference type="InterPro" id="IPR010985">
    <property type="entry name" value="Ribbon_hlx_hlx"/>
</dbReference>
<dbReference type="RefSeq" id="WP_160369474.1">
    <property type="nucleotide sequence ID" value="NZ_WSQA01000008.1"/>
</dbReference>
<name>A0A6N8KZ72_9SPHI</name>
<accession>A0A6N8KZ72</accession>
<dbReference type="AlphaFoldDB" id="A0A6N8KZ72"/>
<gene>
    <name evidence="1" type="ORF">GQF63_12005</name>
</gene>
<protein>
    <submittedName>
        <fullName evidence="1">Toxin-antitoxin system protein</fullName>
    </submittedName>
</protein>
<proteinExistence type="predicted"/>
<evidence type="ECO:0000313" key="2">
    <source>
        <dbReference type="Proteomes" id="UP000435036"/>
    </source>
</evidence>
<evidence type="ECO:0000313" key="1">
    <source>
        <dbReference type="EMBL" id="MVZ62750.1"/>
    </source>
</evidence>
<organism evidence="1 2">
    <name type="scientific">Sphingobacterium humi</name>
    <dbReference type="NCBI Taxonomy" id="1796905"/>
    <lineage>
        <taxon>Bacteria</taxon>
        <taxon>Pseudomonadati</taxon>
        <taxon>Bacteroidota</taxon>
        <taxon>Sphingobacteriia</taxon>
        <taxon>Sphingobacteriales</taxon>
        <taxon>Sphingobacteriaceae</taxon>
        <taxon>Sphingobacterium</taxon>
    </lineage>
</organism>
<dbReference type="OrthoDB" id="1447998at2"/>
<comment type="caution">
    <text evidence="1">The sequence shown here is derived from an EMBL/GenBank/DDBJ whole genome shotgun (WGS) entry which is preliminary data.</text>
</comment>
<sequence>MMDSGKLKKSTSLSLDKELYLKIEKLAKLENISVNNFIETVLFHAISDYEPNKETKDAIKEAREERKLLKRYDDPESLLKDLNKD</sequence>
<dbReference type="GO" id="GO:0006355">
    <property type="term" value="P:regulation of DNA-templated transcription"/>
    <property type="evidence" value="ECO:0007669"/>
    <property type="project" value="InterPro"/>
</dbReference>
<keyword evidence="2" id="KW-1185">Reference proteome</keyword>
<dbReference type="EMBL" id="WSQA01000008">
    <property type="protein sequence ID" value="MVZ62750.1"/>
    <property type="molecule type" value="Genomic_DNA"/>
</dbReference>
<reference evidence="1 2" key="1">
    <citation type="submission" date="2019-12" db="EMBL/GenBank/DDBJ databases">
        <authorList>
            <person name="Dong K."/>
        </authorList>
    </citation>
    <scope>NUCLEOTIDE SEQUENCE [LARGE SCALE GENOMIC DNA]</scope>
    <source>
        <strain evidence="1 2">JCM 31225</strain>
    </source>
</reference>